<organism evidence="3 4">
    <name type="scientific">Blastococcus goldschmidtiae</name>
    <dbReference type="NCBI Taxonomy" id="3075546"/>
    <lineage>
        <taxon>Bacteria</taxon>
        <taxon>Bacillati</taxon>
        <taxon>Actinomycetota</taxon>
        <taxon>Actinomycetes</taxon>
        <taxon>Geodermatophilales</taxon>
        <taxon>Geodermatophilaceae</taxon>
        <taxon>Blastococcus</taxon>
    </lineage>
</organism>
<dbReference type="PANTHER" id="PTHR48207:SF4">
    <property type="entry name" value="BLL6097 PROTEIN"/>
    <property type="match status" value="1"/>
</dbReference>
<dbReference type="InterPro" id="IPR023606">
    <property type="entry name" value="CoA-Trfase_III_dom_1_sf"/>
</dbReference>
<dbReference type="Gene3D" id="3.30.1540.10">
    <property type="entry name" value="formyl-coa transferase, domain 3"/>
    <property type="match status" value="1"/>
</dbReference>
<comment type="caution">
    <text evidence="3">The sequence shown here is derived from an EMBL/GenBank/DDBJ whole genome shotgun (WGS) entry which is preliminary data.</text>
</comment>
<dbReference type="Proteomes" id="UP001183222">
    <property type="component" value="Unassembled WGS sequence"/>
</dbReference>
<dbReference type="SUPFAM" id="SSF89796">
    <property type="entry name" value="CoA-transferase family III (CaiB/BaiF)"/>
    <property type="match status" value="1"/>
</dbReference>
<dbReference type="InterPro" id="IPR050483">
    <property type="entry name" value="CoA-transferase_III_domain"/>
</dbReference>
<sequence length="395" mass="41424">MAGVKVVEFGQYIAVPGAAQLLADQGAHVIKVEPPSGEAARGVPGYGAAMFAANNRGKRMVSLDLRSEEGRRAAQALALASDVVMSNARPGAMARAGLSSDLLLARRPDLVCLTLTGFGEEGPMRTRPGLDIAAQAESGQMWITGEAEGEPQRVGFPVVDAAASYAAAQAVTAALFERSRSGSGADIRLSLWDVAIHLQASSWMDYALTGQPPIRKGNGQPGVAPAADVIEVADGYIVISAYVDAHWRTLCKLLDIEHLADDPRLVDAQVRVVHRPYMAEVLSQALRHLTREDCIELLGGGGIVVGAIRTYPEVRQLRGDGPGSPFLPTDAVAASAGAPPWHVGPPVTWGAMSPDRRPPRAQGADTDSVLAELAPSTQHDPNGGANGAPADRPER</sequence>
<evidence type="ECO:0000313" key="4">
    <source>
        <dbReference type="Proteomes" id="UP001183222"/>
    </source>
</evidence>
<reference evidence="4" key="1">
    <citation type="submission" date="2023-07" db="EMBL/GenBank/DDBJ databases">
        <title>30 novel species of actinomycetes from the DSMZ collection.</title>
        <authorList>
            <person name="Nouioui I."/>
        </authorList>
    </citation>
    <scope>NUCLEOTIDE SEQUENCE [LARGE SCALE GENOMIC DNA]</scope>
    <source>
        <strain evidence="4">DSM 46792</strain>
    </source>
</reference>
<dbReference type="GO" id="GO:0016740">
    <property type="term" value="F:transferase activity"/>
    <property type="evidence" value="ECO:0007669"/>
    <property type="project" value="UniProtKB-KW"/>
</dbReference>
<evidence type="ECO:0000313" key="3">
    <source>
        <dbReference type="EMBL" id="MDT0275929.1"/>
    </source>
</evidence>
<dbReference type="EMBL" id="JAVREI010000004">
    <property type="protein sequence ID" value="MDT0275929.1"/>
    <property type="molecule type" value="Genomic_DNA"/>
</dbReference>
<dbReference type="InterPro" id="IPR044855">
    <property type="entry name" value="CoA-Trfase_III_dom3_sf"/>
</dbReference>
<protein>
    <submittedName>
        <fullName evidence="3">CoA transferase</fullName>
        <ecNumber evidence="3">2.8.3.-</ecNumber>
    </submittedName>
</protein>
<keyword evidence="4" id="KW-1185">Reference proteome</keyword>
<gene>
    <name evidence="3" type="ORF">RM425_08435</name>
</gene>
<name>A0ABU2K6W9_9ACTN</name>
<dbReference type="Pfam" id="PF02515">
    <property type="entry name" value="CoA_transf_3"/>
    <property type="match status" value="1"/>
</dbReference>
<proteinExistence type="predicted"/>
<dbReference type="RefSeq" id="WP_311344752.1">
    <property type="nucleotide sequence ID" value="NZ_JAVREI010000004.1"/>
</dbReference>
<dbReference type="PANTHER" id="PTHR48207">
    <property type="entry name" value="SUCCINATE--HYDROXYMETHYLGLUTARATE COA-TRANSFERASE"/>
    <property type="match status" value="1"/>
</dbReference>
<keyword evidence="1 3" id="KW-0808">Transferase</keyword>
<dbReference type="InterPro" id="IPR003673">
    <property type="entry name" value="CoA-Trfase_fam_III"/>
</dbReference>
<evidence type="ECO:0000256" key="2">
    <source>
        <dbReference type="SAM" id="MobiDB-lite"/>
    </source>
</evidence>
<dbReference type="Gene3D" id="3.40.50.10540">
    <property type="entry name" value="Crotonobetainyl-coa:carnitine coa-transferase, domain 1"/>
    <property type="match status" value="1"/>
</dbReference>
<dbReference type="EC" id="2.8.3.-" evidence="3"/>
<accession>A0ABU2K6W9</accession>
<feature type="region of interest" description="Disordered" evidence="2">
    <location>
        <begin position="337"/>
        <end position="395"/>
    </location>
</feature>
<evidence type="ECO:0000256" key="1">
    <source>
        <dbReference type="ARBA" id="ARBA00022679"/>
    </source>
</evidence>